<gene>
    <name evidence="2" type="ORF">SsS58_04427</name>
</gene>
<proteinExistence type="predicted"/>
<reference evidence="3" key="1">
    <citation type="submission" date="2015-11" db="EMBL/GenBank/DDBJ databases">
        <authorList>
            <consortium name="Cross-ministerial Strategic Innovation Promotion Program (SIP) consortium"/>
            <person name="Tomihama T."/>
            <person name="Ikenaga M."/>
            <person name="Sakai M."/>
            <person name="Okubo T."/>
            <person name="Ikeda S."/>
        </authorList>
    </citation>
    <scope>NUCLEOTIDE SEQUENCE [LARGE SCALE GENOMIC DNA]</scope>
    <source>
        <strain evidence="3">S58</strain>
    </source>
</reference>
<evidence type="ECO:0000313" key="3">
    <source>
        <dbReference type="Proteomes" id="UP000067448"/>
    </source>
</evidence>
<dbReference type="Proteomes" id="UP000067448">
    <property type="component" value="Unassembled WGS sequence"/>
</dbReference>
<dbReference type="OrthoDB" id="4245866at2"/>
<protein>
    <submittedName>
        <fullName evidence="2">Uncharacterized protein</fullName>
    </submittedName>
</protein>
<dbReference type="EMBL" id="BCMM01000021">
    <property type="protein sequence ID" value="GAQ64038.1"/>
    <property type="molecule type" value="Genomic_DNA"/>
</dbReference>
<comment type="caution">
    <text evidence="2">The sequence shown here is derived from an EMBL/GenBank/DDBJ whole genome shotgun (WGS) entry which is preliminary data.</text>
</comment>
<evidence type="ECO:0000256" key="1">
    <source>
        <dbReference type="SAM" id="Phobius"/>
    </source>
</evidence>
<keyword evidence="1" id="KW-0472">Membrane</keyword>
<dbReference type="RefSeq" id="WP_059081590.1">
    <property type="nucleotide sequence ID" value="NZ_BCMM01000021.1"/>
</dbReference>
<feature type="transmembrane region" description="Helical" evidence="1">
    <location>
        <begin position="6"/>
        <end position="25"/>
    </location>
</feature>
<keyword evidence="1" id="KW-1133">Transmembrane helix</keyword>
<accession>A0A117EEG6</accession>
<reference evidence="3" key="3">
    <citation type="submission" date="2016-02" db="EMBL/GenBank/DDBJ databases">
        <title>Draft genome of pathogenic Streptomyces sp. in Japan.</title>
        <authorList>
            <person name="Tomihama T."/>
            <person name="Ikenaga M."/>
            <person name="Sakai M."/>
            <person name="Okubo T."/>
            <person name="Ikeda S."/>
        </authorList>
    </citation>
    <scope>NUCLEOTIDE SEQUENCE [LARGE SCALE GENOMIC DNA]</scope>
    <source>
        <strain evidence="3">S58</strain>
    </source>
</reference>
<organism evidence="2 3">
    <name type="scientific">Streptomyces scabiei</name>
    <dbReference type="NCBI Taxonomy" id="1930"/>
    <lineage>
        <taxon>Bacteria</taxon>
        <taxon>Bacillati</taxon>
        <taxon>Actinomycetota</taxon>
        <taxon>Actinomycetes</taxon>
        <taxon>Kitasatosporales</taxon>
        <taxon>Streptomycetaceae</taxon>
        <taxon>Streptomyces</taxon>
    </lineage>
</organism>
<keyword evidence="1" id="KW-0812">Transmembrane</keyword>
<evidence type="ECO:0000313" key="2">
    <source>
        <dbReference type="EMBL" id="GAQ64038.1"/>
    </source>
</evidence>
<dbReference type="AlphaFoldDB" id="A0A117EEG6"/>
<sequence>MDVTTIGSLLVGVAAVVGGLVTYLGKRGENALTGYSSLTNDLQEERDRLDKKVTEQATTINTQTTTIATMAASAAEQSALRAADQAEIARLRALVIDHGGQP</sequence>
<reference evidence="2 3" key="2">
    <citation type="journal article" date="2016" name="Genome Announc.">
        <title>Draft Genome Sequences of Streptomyces scabiei S58, Streptomyces turgidiscabies T45, and Streptomyces acidiscabies a10, the Pathogens of Potato Common Scab, Isolated in Japan.</title>
        <authorList>
            <person name="Tomihama T."/>
            <person name="Nishi Y."/>
            <person name="Sakai M."/>
            <person name="Ikenaga M."/>
            <person name="Okubo T."/>
            <person name="Ikeda S."/>
        </authorList>
    </citation>
    <scope>NUCLEOTIDE SEQUENCE [LARGE SCALE GENOMIC DNA]</scope>
    <source>
        <strain evidence="2 3">S58</strain>
    </source>
</reference>
<name>A0A117EEG6_STRSC</name>